<dbReference type="Pfam" id="PF04397">
    <property type="entry name" value="LytTR"/>
    <property type="match status" value="1"/>
</dbReference>
<dbReference type="PANTHER" id="PTHR37299:SF1">
    <property type="entry name" value="STAGE 0 SPORULATION PROTEIN A HOMOLOG"/>
    <property type="match status" value="1"/>
</dbReference>
<dbReference type="RefSeq" id="WP_090413577.1">
    <property type="nucleotide sequence ID" value="NZ_CP132135.1"/>
</dbReference>
<dbReference type="Proteomes" id="UP000586254">
    <property type="component" value="Unassembled WGS sequence"/>
</dbReference>
<dbReference type="AlphaFoldDB" id="A0A1I5LQ87"/>
<dbReference type="Gene3D" id="3.10.450.50">
    <property type="match status" value="1"/>
</dbReference>
<dbReference type="InterPro" id="IPR032710">
    <property type="entry name" value="NTF2-like_dom_sf"/>
</dbReference>
<evidence type="ECO:0000313" key="3">
    <source>
        <dbReference type="Proteomes" id="UP000586254"/>
    </source>
</evidence>
<dbReference type="GO" id="GO:0003677">
    <property type="term" value="F:DNA binding"/>
    <property type="evidence" value="ECO:0007669"/>
    <property type="project" value="InterPro"/>
</dbReference>
<dbReference type="PANTHER" id="PTHR37299">
    <property type="entry name" value="TRANSCRIPTIONAL REGULATOR-RELATED"/>
    <property type="match status" value="1"/>
</dbReference>
<accession>A0A1I5LQ87</accession>
<dbReference type="InterPro" id="IPR007492">
    <property type="entry name" value="LytTR_DNA-bd_dom"/>
</dbReference>
<gene>
    <name evidence="2" type="ORF">H0N91_16460</name>
</gene>
<dbReference type="InterPro" id="IPR046947">
    <property type="entry name" value="LytR-like"/>
</dbReference>
<organism evidence="2 3">
    <name type="scientific">Eubacterium callanderi</name>
    <dbReference type="NCBI Taxonomy" id="53442"/>
    <lineage>
        <taxon>Bacteria</taxon>
        <taxon>Bacillati</taxon>
        <taxon>Bacillota</taxon>
        <taxon>Clostridia</taxon>
        <taxon>Eubacteriales</taxon>
        <taxon>Eubacteriaceae</taxon>
        <taxon>Eubacterium</taxon>
    </lineage>
</organism>
<dbReference type="EMBL" id="JACCKS010000023">
    <property type="protein sequence ID" value="NZA39678.1"/>
    <property type="molecule type" value="Genomic_DNA"/>
</dbReference>
<evidence type="ECO:0000313" key="2">
    <source>
        <dbReference type="EMBL" id="NZA39678.1"/>
    </source>
</evidence>
<name>A0A1I5LQ87_9FIRM</name>
<comment type="caution">
    <text evidence="2">The sequence shown here is derived from an EMBL/GenBank/DDBJ whole genome shotgun (WGS) entry which is preliminary data.</text>
</comment>
<dbReference type="PROSITE" id="PS50930">
    <property type="entry name" value="HTH_LYTTR"/>
    <property type="match status" value="1"/>
</dbReference>
<feature type="domain" description="HTH LytTR-type" evidence="1">
    <location>
        <begin position="166"/>
        <end position="260"/>
    </location>
</feature>
<dbReference type="GO" id="GO:0000156">
    <property type="term" value="F:phosphorelay response regulator activity"/>
    <property type="evidence" value="ECO:0007669"/>
    <property type="project" value="InterPro"/>
</dbReference>
<dbReference type="SMART" id="SM00850">
    <property type="entry name" value="LytTR"/>
    <property type="match status" value="1"/>
</dbReference>
<protein>
    <submittedName>
        <fullName evidence="2">LytTR family transcriptional regulator</fullName>
    </submittedName>
</protein>
<dbReference type="SUPFAM" id="SSF54427">
    <property type="entry name" value="NTF2-like"/>
    <property type="match status" value="1"/>
</dbReference>
<reference evidence="2 3" key="1">
    <citation type="submission" date="2020-07" db="EMBL/GenBank/DDBJ databases">
        <title>Organ Donor 1.</title>
        <authorList>
            <person name="Marsh A.J."/>
            <person name="Azcarate-Peril M.A."/>
        </authorList>
    </citation>
    <scope>NUCLEOTIDE SEQUENCE [LARGE SCALE GENOMIC DNA]</scope>
    <source>
        <strain evidence="2 3">AMC0717</strain>
    </source>
</reference>
<sequence>MKQDAVELTRMIMRKHYERDLDFVIEQMAEDIMWIGPIKSQFINGLDNFKKILEIEQGIPFQIKGDVYELVGENEKGCVVSGKYTVYNEGVQNYIMLAEQRCTFVYRRQEGRLLAIHIHVSNTADNLLIGDEKYFPFKAGRENYEYMQKLIQEKISKEKKVCFKGLDKEEYFVDINQIIYIEAGHRKSRLQCVGKAMNIRVPIGEIETKLPAQFVRIHRSYIINLDYVLNVQYREITMYDGSTLPIPEKRYHQVLKSIQDYHENHSYR</sequence>
<proteinExistence type="predicted"/>
<dbReference type="Gene3D" id="2.40.50.1020">
    <property type="entry name" value="LytTr DNA-binding domain"/>
    <property type="match status" value="1"/>
</dbReference>
<evidence type="ECO:0000259" key="1">
    <source>
        <dbReference type="PROSITE" id="PS50930"/>
    </source>
</evidence>